<gene>
    <name evidence="1" type="ORF">H5410_059854</name>
</gene>
<organism evidence="1 2">
    <name type="scientific">Solanum commersonii</name>
    <name type="common">Commerson's wild potato</name>
    <name type="synonym">Commerson's nightshade</name>
    <dbReference type="NCBI Taxonomy" id="4109"/>
    <lineage>
        <taxon>Eukaryota</taxon>
        <taxon>Viridiplantae</taxon>
        <taxon>Streptophyta</taxon>
        <taxon>Embryophyta</taxon>
        <taxon>Tracheophyta</taxon>
        <taxon>Spermatophyta</taxon>
        <taxon>Magnoliopsida</taxon>
        <taxon>eudicotyledons</taxon>
        <taxon>Gunneridae</taxon>
        <taxon>Pentapetalae</taxon>
        <taxon>asterids</taxon>
        <taxon>lamiids</taxon>
        <taxon>Solanales</taxon>
        <taxon>Solanaceae</taxon>
        <taxon>Solanoideae</taxon>
        <taxon>Solaneae</taxon>
        <taxon>Solanum</taxon>
    </lineage>
</organism>
<comment type="caution">
    <text evidence="1">The sequence shown here is derived from an EMBL/GenBank/DDBJ whole genome shotgun (WGS) entry which is preliminary data.</text>
</comment>
<dbReference type="Proteomes" id="UP000824120">
    <property type="component" value="Chromosome 12"/>
</dbReference>
<sequence length="88" mass="10144">MRFDEKVFLIVDILCLIEGGYSTYFSIEPCYGRLEIAPLHTLSQIISARKTKIKIDPRLNIVQANDKSSMFDKDIPTRGSEENIFKNF</sequence>
<name>A0A9J5W482_SOLCO</name>
<dbReference type="EMBL" id="JACXVP010000012">
    <property type="protein sequence ID" value="KAG5570088.1"/>
    <property type="molecule type" value="Genomic_DNA"/>
</dbReference>
<dbReference type="AlphaFoldDB" id="A0A9J5W482"/>
<proteinExistence type="predicted"/>
<reference evidence="1 2" key="1">
    <citation type="submission" date="2020-09" db="EMBL/GenBank/DDBJ databases">
        <title>De no assembly of potato wild relative species, Solanum commersonii.</title>
        <authorList>
            <person name="Cho K."/>
        </authorList>
    </citation>
    <scope>NUCLEOTIDE SEQUENCE [LARGE SCALE GENOMIC DNA]</scope>
    <source>
        <strain evidence="1">LZ3.2</strain>
        <tissue evidence="1">Leaf</tissue>
    </source>
</reference>
<keyword evidence="2" id="KW-1185">Reference proteome</keyword>
<accession>A0A9J5W482</accession>
<evidence type="ECO:0000313" key="1">
    <source>
        <dbReference type="EMBL" id="KAG5570088.1"/>
    </source>
</evidence>
<evidence type="ECO:0000313" key="2">
    <source>
        <dbReference type="Proteomes" id="UP000824120"/>
    </source>
</evidence>
<protein>
    <submittedName>
        <fullName evidence="1">Uncharacterized protein</fullName>
    </submittedName>
</protein>